<dbReference type="GO" id="GO:0009244">
    <property type="term" value="P:lipopolysaccharide core region biosynthetic process"/>
    <property type="evidence" value="ECO:0007669"/>
    <property type="project" value="TreeGrafter"/>
</dbReference>
<dbReference type="GO" id="GO:0005886">
    <property type="term" value="C:plasma membrane"/>
    <property type="evidence" value="ECO:0007669"/>
    <property type="project" value="UniProtKB-SubCell"/>
</dbReference>
<evidence type="ECO:0000256" key="5">
    <source>
        <dbReference type="ARBA" id="ARBA00022692"/>
    </source>
</evidence>
<reference evidence="11 12" key="1">
    <citation type="submission" date="2017-06" db="EMBL/GenBank/DDBJ databases">
        <title>Complete genome of Helicobacter apodemus.</title>
        <authorList>
            <person name="Cho S."/>
        </authorList>
    </citation>
    <scope>NUCLEOTIDE SEQUENCE [LARGE SCALE GENOMIC DNA]</scope>
    <source>
        <strain evidence="12">SNUVETPUB-15-01</strain>
    </source>
</reference>
<dbReference type="InterPro" id="IPR058130">
    <property type="entry name" value="PEA_transf_C"/>
</dbReference>
<dbReference type="CDD" id="cd16017">
    <property type="entry name" value="LptA"/>
    <property type="match status" value="1"/>
</dbReference>
<protein>
    <submittedName>
        <fullName evidence="11">Lipid A/FlgG phosphoethanolamine transferase EptC</fullName>
    </submittedName>
</protein>
<feature type="transmembrane region" description="Helical" evidence="8">
    <location>
        <begin position="74"/>
        <end position="95"/>
    </location>
</feature>
<feature type="domain" description="Phosphoethanolamine transferase N-terminal" evidence="10">
    <location>
        <begin position="55"/>
        <end position="204"/>
    </location>
</feature>
<evidence type="ECO:0000256" key="7">
    <source>
        <dbReference type="ARBA" id="ARBA00023136"/>
    </source>
</evidence>
<feature type="transmembrane region" description="Helical" evidence="8">
    <location>
        <begin position="12"/>
        <end position="32"/>
    </location>
</feature>
<dbReference type="NCBIfam" id="NF028537">
    <property type="entry name" value="P_eth_NH2_trans"/>
    <property type="match status" value="1"/>
</dbReference>
<gene>
    <name evidence="11" type="ORF">CDV25_01265</name>
</gene>
<evidence type="ECO:0000256" key="1">
    <source>
        <dbReference type="ARBA" id="ARBA00004429"/>
    </source>
</evidence>
<feature type="transmembrane region" description="Helical" evidence="8">
    <location>
        <begin position="44"/>
        <end position="67"/>
    </location>
</feature>
<dbReference type="PANTHER" id="PTHR30443:SF0">
    <property type="entry name" value="PHOSPHOETHANOLAMINE TRANSFERASE EPTA"/>
    <property type="match status" value="1"/>
</dbReference>
<dbReference type="InterPro" id="IPR040423">
    <property type="entry name" value="PEA_transferase"/>
</dbReference>
<dbReference type="InterPro" id="IPR017850">
    <property type="entry name" value="Alkaline_phosphatase_core_sf"/>
</dbReference>
<dbReference type="AlphaFoldDB" id="A0A2U8FBE7"/>
<evidence type="ECO:0000259" key="10">
    <source>
        <dbReference type="Pfam" id="PF08019"/>
    </source>
</evidence>
<name>A0A2U8FBE7_9HELI</name>
<keyword evidence="2" id="KW-1003">Cell membrane</keyword>
<evidence type="ECO:0000256" key="3">
    <source>
        <dbReference type="ARBA" id="ARBA00022519"/>
    </source>
</evidence>
<dbReference type="OrthoDB" id="9786870at2"/>
<dbReference type="SUPFAM" id="SSF53649">
    <property type="entry name" value="Alkaline phosphatase-like"/>
    <property type="match status" value="1"/>
</dbReference>
<dbReference type="GO" id="GO:0016776">
    <property type="term" value="F:phosphotransferase activity, phosphate group as acceptor"/>
    <property type="evidence" value="ECO:0007669"/>
    <property type="project" value="TreeGrafter"/>
</dbReference>
<keyword evidence="3" id="KW-0997">Cell inner membrane</keyword>
<evidence type="ECO:0000313" key="11">
    <source>
        <dbReference type="EMBL" id="AWI33539.1"/>
    </source>
</evidence>
<evidence type="ECO:0000313" key="12">
    <source>
        <dbReference type="Proteomes" id="UP000244890"/>
    </source>
</evidence>
<dbReference type="PANTHER" id="PTHR30443">
    <property type="entry name" value="INNER MEMBRANE PROTEIN"/>
    <property type="match status" value="1"/>
</dbReference>
<dbReference type="Proteomes" id="UP000244890">
    <property type="component" value="Chromosome"/>
</dbReference>
<keyword evidence="7 8" id="KW-0472">Membrane</keyword>
<evidence type="ECO:0000256" key="4">
    <source>
        <dbReference type="ARBA" id="ARBA00022679"/>
    </source>
</evidence>
<keyword evidence="6 8" id="KW-1133">Transmembrane helix</keyword>
<dbReference type="KEGG" id="had:CDV25_01265"/>
<sequence>MPFYGKKITLSWFYFAILSALFFTCMNFNFFMQTYQHLDPSSSLFLKISLLLVYFALALSLISLLFFLHLHKPVLIVLVWIACLSAYFMSFYGVVIDKDMIDNVMKTDSQEAFGLISPSLLIFILVLGVLPTWFILKVNVAYPRTLKGRFFYPLLGFFMAFLFALGIFYWHSQTLIPFFRNYNFLRIYETPLRQIYSVVLYIKGALPAKEFEVIAKDAALKPDSKEQLMILVVGETARAANYSLDNYVINDTNAYTKEESIVYFDNFYSCGTSTAISVPCMFSDYKRENFSKSTYYRENVLDILHKVGVNVVWIGNNSGGCQGVCKNLERVKILKEPYDEVLLVEVLENLKGLEKQNLIIVHLQGSHGPTYYQRYPNAFKKFLPTCDTNELQKCTQEELINTYDNTLLYTDYILKSLIGMLKEYPNYETSLIYLSDHGESLGENGIYLHGMPYFIAPKEQIHIPFMFFSNNSSLMQIAQSRKSLLLSQDNIFSTLLGYFGVESEVYKSEDDLFSMDFEGQ</sequence>
<evidence type="ECO:0000256" key="6">
    <source>
        <dbReference type="ARBA" id="ARBA00022989"/>
    </source>
</evidence>
<organism evidence="11 12">
    <name type="scientific">Helicobacter apodemus</name>
    <dbReference type="NCBI Taxonomy" id="135569"/>
    <lineage>
        <taxon>Bacteria</taxon>
        <taxon>Pseudomonadati</taxon>
        <taxon>Campylobacterota</taxon>
        <taxon>Epsilonproteobacteria</taxon>
        <taxon>Campylobacterales</taxon>
        <taxon>Helicobacteraceae</taxon>
        <taxon>Helicobacter</taxon>
    </lineage>
</organism>
<feature type="transmembrane region" description="Helical" evidence="8">
    <location>
        <begin position="150"/>
        <end position="170"/>
    </location>
</feature>
<dbReference type="EMBL" id="CP021886">
    <property type="protein sequence ID" value="AWI33539.1"/>
    <property type="molecule type" value="Genomic_DNA"/>
</dbReference>
<dbReference type="Pfam" id="PF08019">
    <property type="entry name" value="EptA_B_N"/>
    <property type="match status" value="1"/>
</dbReference>
<dbReference type="InterPro" id="IPR000917">
    <property type="entry name" value="Sulfatase_N"/>
</dbReference>
<keyword evidence="5 8" id="KW-0812">Transmembrane</keyword>
<keyword evidence="4 11" id="KW-0808">Transferase</keyword>
<comment type="subcellular location">
    <subcellularLocation>
        <location evidence="1">Cell inner membrane</location>
        <topology evidence="1">Multi-pass membrane protein</topology>
    </subcellularLocation>
</comment>
<evidence type="ECO:0000256" key="2">
    <source>
        <dbReference type="ARBA" id="ARBA00022475"/>
    </source>
</evidence>
<proteinExistence type="predicted"/>
<feature type="domain" description="Sulfatase N-terminal" evidence="9">
    <location>
        <begin position="228"/>
        <end position="501"/>
    </location>
</feature>
<feature type="transmembrane region" description="Helical" evidence="8">
    <location>
        <begin position="115"/>
        <end position="138"/>
    </location>
</feature>
<evidence type="ECO:0000259" key="9">
    <source>
        <dbReference type="Pfam" id="PF00884"/>
    </source>
</evidence>
<dbReference type="Gene3D" id="3.40.720.10">
    <property type="entry name" value="Alkaline Phosphatase, subunit A"/>
    <property type="match status" value="1"/>
</dbReference>
<evidence type="ECO:0000256" key="8">
    <source>
        <dbReference type="SAM" id="Phobius"/>
    </source>
</evidence>
<accession>A0A2U8FBE7</accession>
<dbReference type="InterPro" id="IPR012549">
    <property type="entry name" value="EptA-like_N"/>
</dbReference>
<dbReference type="Pfam" id="PF00884">
    <property type="entry name" value="Sulfatase"/>
    <property type="match status" value="1"/>
</dbReference>
<dbReference type="RefSeq" id="WP_108910435.1">
    <property type="nucleotide sequence ID" value="NZ_CP021886.1"/>
</dbReference>